<evidence type="ECO:0000259" key="1">
    <source>
        <dbReference type="PROSITE" id="PS50800"/>
    </source>
</evidence>
<dbReference type="GO" id="GO:0000403">
    <property type="term" value="F:Y-form DNA binding"/>
    <property type="evidence" value="ECO:0007669"/>
    <property type="project" value="TreeGrafter"/>
</dbReference>
<dbReference type="InterPro" id="IPR036397">
    <property type="entry name" value="RNaseH_sf"/>
</dbReference>
<dbReference type="PANTHER" id="PTHR28072">
    <property type="entry name" value="CRUCIFORM CUTTING ENDONUCLEASE 1, MITOCHONDRIAL-RELATED"/>
    <property type="match status" value="1"/>
</dbReference>
<dbReference type="EMBL" id="ML975167">
    <property type="protein sequence ID" value="KAF1810266.1"/>
    <property type="molecule type" value="Genomic_DNA"/>
</dbReference>
<dbReference type="PROSITE" id="PS50800">
    <property type="entry name" value="SAP"/>
    <property type="match status" value="1"/>
</dbReference>
<dbReference type="GO" id="GO:0000402">
    <property type="term" value="F:crossed form four-way junction DNA binding"/>
    <property type="evidence" value="ECO:0007669"/>
    <property type="project" value="TreeGrafter"/>
</dbReference>
<evidence type="ECO:0000313" key="3">
    <source>
        <dbReference type="Proteomes" id="UP000504638"/>
    </source>
</evidence>
<dbReference type="Proteomes" id="UP000504638">
    <property type="component" value="Unplaced"/>
</dbReference>
<dbReference type="PANTHER" id="PTHR28072:SF1">
    <property type="entry name" value="CRUCIFORM CUTTING ENDONUCLEASE 1, MITOCHONDRIAL-RELATED"/>
    <property type="match status" value="1"/>
</dbReference>
<reference evidence="4" key="2">
    <citation type="submission" date="2020-04" db="EMBL/GenBank/DDBJ databases">
        <authorList>
            <consortium name="NCBI Genome Project"/>
        </authorList>
    </citation>
    <scope>NUCLEOTIDE SEQUENCE</scope>
    <source>
        <strain evidence="4">CBS 781.70</strain>
    </source>
</reference>
<dbReference type="InterPro" id="IPR039197">
    <property type="entry name" value="Mrs1/Cce1"/>
</dbReference>
<sequence>MEHIADAWHLAVWIYSSGGDPLRLGFHLYIMNASRSTLSRTLHPSPSFRTPPSTRPIHSTHPIHSLSIPPLPTTHLRTLLHHLGAPTTGTKPTLLTNLRTALHLHRLSPTPRPTIVSIDLGLRNLGICVAQLDFPPASSSLSPSLTVTHWRRIELVPAVPSPSPTPSDSLQTTYLPPDPFAPSALASLARRVVDEWVRPHKPSAVLIERQRWRTGGAAAVQQWTVRVGLLEMGLWSVLGMGDGERREVVGVSPARVVGWWVGGEKGGKGGKGKGKREKSRRVEVVGRWVREGVGEGEGITVGFEGQAGEMARAFVELGKKGRRKKGEEEGIGKLDDLSDCLLQAAAFAKWEGNKRMMEGMTGEELRAWGAGEVPGR</sequence>
<evidence type="ECO:0000313" key="4">
    <source>
        <dbReference type="RefSeq" id="XP_033531897.1"/>
    </source>
</evidence>
<dbReference type="OrthoDB" id="5552842at2759"/>
<feature type="domain" description="SAP" evidence="1">
    <location>
        <begin position="68"/>
        <end position="102"/>
    </location>
</feature>
<dbReference type="InterPro" id="IPR015242">
    <property type="entry name" value="Ydc2_cat"/>
</dbReference>
<dbReference type="GO" id="GO:0004520">
    <property type="term" value="F:DNA endonuclease activity"/>
    <property type="evidence" value="ECO:0007669"/>
    <property type="project" value="TreeGrafter"/>
</dbReference>
<proteinExistence type="predicted"/>
<dbReference type="AlphaFoldDB" id="A0A6G1FX72"/>
<organism evidence="2">
    <name type="scientific">Eremomyces bilateralis CBS 781.70</name>
    <dbReference type="NCBI Taxonomy" id="1392243"/>
    <lineage>
        <taxon>Eukaryota</taxon>
        <taxon>Fungi</taxon>
        <taxon>Dikarya</taxon>
        <taxon>Ascomycota</taxon>
        <taxon>Pezizomycotina</taxon>
        <taxon>Dothideomycetes</taxon>
        <taxon>Dothideomycetes incertae sedis</taxon>
        <taxon>Eremomycetales</taxon>
        <taxon>Eremomycetaceae</taxon>
        <taxon>Eremomyces</taxon>
    </lineage>
</organism>
<reference evidence="4" key="3">
    <citation type="submission" date="2025-04" db="UniProtKB">
        <authorList>
            <consortium name="RefSeq"/>
        </authorList>
    </citation>
    <scope>IDENTIFICATION</scope>
    <source>
        <strain evidence="4">CBS 781.70</strain>
    </source>
</reference>
<dbReference type="InterPro" id="IPR003034">
    <property type="entry name" value="SAP_dom"/>
</dbReference>
<evidence type="ECO:0000313" key="2">
    <source>
        <dbReference type="EMBL" id="KAF1810266.1"/>
    </source>
</evidence>
<accession>A0A6G1FX72</accession>
<protein>
    <submittedName>
        <fullName evidence="2 4">Ribonuclease H-like protein</fullName>
    </submittedName>
</protein>
<dbReference type="RefSeq" id="XP_033531897.1">
    <property type="nucleotide sequence ID" value="XM_033681444.1"/>
</dbReference>
<dbReference type="SUPFAM" id="SSF53098">
    <property type="entry name" value="Ribonuclease H-like"/>
    <property type="match status" value="1"/>
</dbReference>
<dbReference type="Pfam" id="PF09159">
    <property type="entry name" value="Ydc2-catalyt"/>
    <property type="match status" value="1"/>
</dbReference>
<dbReference type="GO" id="GO:0070336">
    <property type="term" value="F:flap-structured DNA binding"/>
    <property type="evidence" value="ECO:0007669"/>
    <property type="project" value="TreeGrafter"/>
</dbReference>
<dbReference type="InterPro" id="IPR012337">
    <property type="entry name" value="RNaseH-like_sf"/>
</dbReference>
<dbReference type="GO" id="GO:0005739">
    <property type="term" value="C:mitochondrion"/>
    <property type="evidence" value="ECO:0007669"/>
    <property type="project" value="TreeGrafter"/>
</dbReference>
<gene>
    <name evidence="2 4" type="ORF">P152DRAFT_475829</name>
</gene>
<dbReference type="Gene3D" id="3.30.420.10">
    <property type="entry name" value="Ribonuclease H-like superfamily/Ribonuclease H"/>
    <property type="match status" value="1"/>
</dbReference>
<dbReference type="GeneID" id="54422014"/>
<reference evidence="2 4" key="1">
    <citation type="submission" date="2020-01" db="EMBL/GenBank/DDBJ databases">
        <authorList>
            <consortium name="DOE Joint Genome Institute"/>
            <person name="Haridas S."/>
            <person name="Albert R."/>
            <person name="Binder M."/>
            <person name="Bloem J."/>
            <person name="Labutti K."/>
            <person name="Salamov A."/>
            <person name="Andreopoulos B."/>
            <person name="Baker S.E."/>
            <person name="Barry K."/>
            <person name="Bills G."/>
            <person name="Bluhm B.H."/>
            <person name="Cannon C."/>
            <person name="Castanera R."/>
            <person name="Culley D.E."/>
            <person name="Daum C."/>
            <person name="Ezra D."/>
            <person name="Gonzalez J.B."/>
            <person name="Henrissat B."/>
            <person name="Kuo A."/>
            <person name="Liang C."/>
            <person name="Lipzen A."/>
            <person name="Lutzoni F."/>
            <person name="Magnuson J."/>
            <person name="Mondo S."/>
            <person name="Nolan M."/>
            <person name="Ohm R."/>
            <person name="Pangilinan J."/>
            <person name="Park H.-J."/>
            <person name="Ramirez L."/>
            <person name="Alfaro M."/>
            <person name="Sun H."/>
            <person name="Tritt A."/>
            <person name="Yoshinaga Y."/>
            <person name="Zwiers L.-H."/>
            <person name="Turgeon B.G."/>
            <person name="Goodwin S.B."/>
            <person name="Spatafora J.W."/>
            <person name="Crous P.W."/>
            <person name="Grigoriev I.V."/>
        </authorList>
    </citation>
    <scope>NUCLEOTIDE SEQUENCE</scope>
    <source>
        <strain evidence="2 4">CBS 781.70</strain>
    </source>
</reference>
<name>A0A6G1FX72_9PEZI</name>
<keyword evidence="3" id="KW-1185">Reference proteome</keyword>